<dbReference type="InterPro" id="IPR036291">
    <property type="entry name" value="NAD(P)-bd_dom_sf"/>
</dbReference>
<reference evidence="9" key="1">
    <citation type="submission" date="2019-12" db="EMBL/GenBank/DDBJ databases">
        <title>Complete genome of Terracaulis silvestris 0127_4.</title>
        <authorList>
            <person name="Vieira S."/>
            <person name="Riedel T."/>
            <person name="Sproer C."/>
            <person name="Pascual J."/>
            <person name="Boedeker C."/>
            <person name="Overmann J."/>
        </authorList>
    </citation>
    <scope>NUCLEOTIDE SEQUENCE [LARGE SCALE GENOMIC DNA]</scope>
    <source>
        <strain evidence="9">0127_4</strain>
    </source>
</reference>
<keyword evidence="3 4" id="KW-0560">Oxidoreductase</keyword>
<feature type="binding site" evidence="6">
    <location>
        <position position="59"/>
    </location>
    <ligand>
        <name>NADPH</name>
        <dbReference type="ChEBI" id="CHEBI:57783"/>
    </ligand>
</feature>
<dbReference type="InterPro" id="IPR000304">
    <property type="entry name" value="Pyrroline-COOH_reductase"/>
</dbReference>
<evidence type="ECO:0000256" key="1">
    <source>
        <dbReference type="ARBA" id="ARBA00005525"/>
    </source>
</evidence>
<dbReference type="HAMAP" id="MF_01925">
    <property type="entry name" value="P5C_reductase"/>
    <property type="match status" value="1"/>
</dbReference>
<dbReference type="GO" id="GO:0004735">
    <property type="term" value="F:pyrroline-5-carboxylate reductase activity"/>
    <property type="evidence" value="ECO:0007669"/>
    <property type="project" value="UniProtKB-UniRule"/>
</dbReference>
<evidence type="ECO:0000256" key="3">
    <source>
        <dbReference type="ARBA" id="ARBA00023002"/>
    </source>
</evidence>
<sequence>MSLDSPSIALVGAGAMGGALVRGWIEAVRKGGGLTLTVVEPNFDPELERELDAVGAVLNPPDPGPVDVVVLAVKPQTFAAAAEATRKFVGPDTRVLSIMAGVTIDTLCRELNATRVIRSVPNTPARIGRGVTAYVASPACTEEDRALIEQLLEPLGTVEPIAAERLMDVVTAVSGSGPAYVFLLAEVLAAAAEQEGLDKDTAMRLASRTVAGAGALMLETGETASTLRKQVTSPGGTTEAALDVLASADGLGPLLRRAVSAAAQRSRDLGKR</sequence>
<dbReference type="GO" id="GO:0005737">
    <property type="term" value="C:cytoplasm"/>
    <property type="evidence" value="ECO:0007669"/>
    <property type="project" value="UniProtKB-SubCell"/>
</dbReference>
<keyword evidence="2 4" id="KW-0521">NADP</keyword>
<dbReference type="EMBL" id="CP047045">
    <property type="protein sequence ID" value="QGZ94179.1"/>
    <property type="molecule type" value="Genomic_DNA"/>
</dbReference>
<dbReference type="Gene3D" id="3.40.50.720">
    <property type="entry name" value="NAD(P)-binding Rossmann-like Domain"/>
    <property type="match status" value="1"/>
</dbReference>
<keyword evidence="4" id="KW-0641">Proline biosynthesis</keyword>
<dbReference type="InterPro" id="IPR008927">
    <property type="entry name" value="6-PGluconate_DH-like_C_sf"/>
</dbReference>
<evidence type="ECO:0000256" key="4">
    <source>
        <dbReference type="HAMAP-Rule" id="MF_01925"/>
    </source>
</evidence>
<feature type="binding site" evidence="6">
    <location>
        <begin position="72"/>
        <end position="75"/>
    </location>
    <ligand>
        <name>NADP(+)</name>
        <dbReference type="ChEBI" id="CHEBI:58349"/>
    </ligand>
</feature>
<name>A0A6I6MI68_9CAUL</name>
<evidence type="ECO:0000259" key="7">
    <source>
        <dbReference type="Pfam" id="PF14748"/>
    </source>
</evidence>
<dbReference type="Gene3D" id="1.10.3730.10">
    <property type="entry name" value="ProC C-terminal domain-like"/>
    <property type="match status" value="1"/>
</dbReference>
<dbReference type="AlphaFoldDB" id="A0A6I6MI68"/>
<comment type="subcellular location">
    <subcellularLocation>
        <location evidence="4">Cytoplasm</location>
    </subcellularLocation>
</comment>
<dbReference type="KEGG" id="tsv:DSM104635_00995"/>
<dbReference type="SUPFAM" id="SSF51735">
    <property type="entry name" value="NAD(P)-binding Rossmann-fold domains"/>
    <property type="match status" value="1"/>
</dbReference>
<dbReference type="EC" id="1.5.1.2" evidence="4 5"/>
<comment type="catalytic activity">
    <reaction evidence="4">
        <text>L-proline + NADP(+) = (S)-1-pyrroline-5-carboxylate + NADPH + 2 H(+)</text>
        <dbReference type="Rhea" id="RHEA:14109"/>
        <dbReference type="ChEBI" id="CHEBI:15378"/>
        <dbReference type="ChEBI" id="CHEBI:17388"/>
        <dbReference type="ChEBI" id="CHEBI:57783"/>
        <dbReference type="ChEBI" id="CHEBI:58349"/>
        <dbReference type="ChEBI" id="CHEBI:60039"/>
        <dbReference type="EC" id="1.5.1.2"/>
    </reaction>
</comment>
<comment type="function">
    <text evidence="4">Catalyzes the reduction of 1-pyrroline-5-carboxylate (PCA) to L-proline.</text>
</comment>
<organism evidence="8 9">
    <name type="scientific">Terricaulis silvestris</name>
    <dbReference type="NCBI Taxonomy" id="2686094"/>
    <lineage>
        <taxon>Bacteria</taxon>
        <taxon>Pseudomonadati</taxon>
        <taxon>Pseudomonadota</taxon>
        <taxon>Alphaproteobacteria</taxon>
        <taxon>Caulobacterales</taxon>
        <taxon>Caulobacteraceae</taxon>
        <taxon>Terricaulis</taxon>
    </lineage>
</organism>
<gene>
    <name evidence="4 8" type="primary">proC</name>
    <name evidence="8" type="ORF">DSM104635_00995</name>
</gene>
<dbReference type="Pfam" id="PF14748">
    <property type="entry name" value="P5CR_dimer"/>
    <property type="match status" value="1"/>
</dbReference>
<dbReference type="GO" id="GO:0055129">
    <property type="term" value="P:L-proline biosynthetic process"/>
    <property type="evidence" value="ECO:0007669"/>
    <property type="project" value="UniProtKB-UniRule"/>
</dbReference>
<dbReference type="Proteomes" id="UP000431269">
    <property type="component" value="Chromosome"/>
</dbReference>
<evidence type="ECO:0000256" key="5">
    <source>
        <dbReference type="NCBIfam" id="TIGR00112"/>
    </source>
</evidence>
<keyword evidence="9" id="KW-1185">Reference proteome</keyword>
<keyword evidence="4" id="KW-0028">Amino-acid biosynthesis</keyword>
<comment type="similarity">
    <text evidence="1 4">Belongs to the pyrroline-5-carboxylate reductase family.</text>
</comment>
<dbReference type="PANTHER" id="PTHR11645:SF0">
    <property type="entry name" value="PYRROLINE-5-CARBOXYLATE REDUCTASE 3"/>
    <property type="match status" value="1"/>
</dbReference>
<proteinExistence type="inferred from homology"/>
<comment type="pathway">
    <text evidence="4">Amino-acid biosynthesis; L-proline biosynthesis; L-proline from L-glutamate 5-semialdehyde: step 1/1.</text>
</comment>
<dbReference type="PANTHER" id="PTHR11645">
    <property type="entry name" value="PYRROLINE-5-CARBOXYLATE REDUCTASE"/>
    <property type="match status" value="1"/>
</dbReference>
<accession>A0A6I6MI68</accession>
<evidence type="ECO:0000256" key="6">
    <source>
        <dbReference type="PIRSR" id="PIRSR000193-1"/>
    </source>
</evidence>
<dbReference type="InterPro" id="IPR029036">
    <property type="entry name" value="P5CR_dimer"/>
</dbReference>
<evidence type="ECO:0000313" key="9">
    <source>
        <dbReference type="Proteomes" id="UP000431269"/>
    </source>
</evidence>
<protein>
    <recommendedName>
        <fullName evidence="4 5">Pyrroline-5-carboxylate reductase</fullName>
        <shortName evidence="4">P5C reductase</shortName>
        <shortName evidence="4">P5CR</shortName>
        <ecNumber evidence="4 5">1.5.1.2</ecNumber>
    </recommendedName>
    <alternativeName>
        <fullName evidence="4">PCA reductase</fullName>
    </alternativeName>
</protein>
<comment type="catalytic activity">
    <reaction evidence="4">
        <text>L-proline + NAD(+) = (S)-1-pyrroline-5-carboxylate + NADH + 2 H(+)</text>
        <dbReference type="Rhea" id="RHEA:14105"/>
        <dbReference type="ChEBI" id="CHEBI:15378"/>
        <dbReference type="ChEBI" id="CHEBI:17388"/>
        <dbReference type="ChEBI" id="CHEBI:57540"/>
        <dbReference type="ChEBI" id="CHEBI:57945"/>
        <dbReference type="ChEBI" id="CHEBI:60039"/>
        <dbReference type="EC" id="1.5.1.2"/>
    </reaction>
</comment>
<dbReference type="RefSeq" id="WP_228445861.1">
    <property type="nucleotide sequence ID" value="NZ_CP047045.1"/>
</dbReference>
<dbReference type="SUPFAM" id="SSF48179">
    <property type="entry name" value="6-phosphogluconate dehydrogenase C-terminal domain-like"/>
    <property type="match status" value="1"/>
</dbReference>
<dbReference type="NCBIfam" id="TIGR00112">
    <property type="entry name" value="proC"/>
    <property type="match status" value="1"/>
</dbReference>
<dbReference type="PIRSF" id="PIRSF000193">
    <property type="entry name" value="Pyrrol-5-carb_rd"/>
    <property type="match status" value="1"/>
</dbReference>
<dbReference type="FunFam" id="1.10.3730.10:FF:000001">
    <property type="entry name" value="Pyrroline-5-carboxylate reductase"/>
    <property type="match status" value="1"/>
</dbReference>
<dbReference type="UniPathway" id="UPA00098">
    <property type="reaction ID" value="UER00361"/>
</dbReference>
<keyword evidence="4" id="KW-0963">Cytoplasm</keyword>
<evidence type="ECO:0000313" key="8">
    <source>
        <dbReference type="EMBL" id="QGZ94179.1"/>
    </source>
</evidence>
<feature type="domain" description="Pyrroline-5-carboxylate reductase dimerisation" evidence="7">
    <location>
        <begin position="164"/>
        <end position="269"/>
    </location>
</feature>
<evidence type="ECO:0000256" key="2">
    <source>
        <dbReference type="ARBA" id="ARBA00022857"/>
    </source>
</evidence>